<dbReference type="Proteomes" id="UP000505355">
    <property type="component" value="Chromosome"/>
</dbReference>
<evidence type="ECO:0000313" key="6">
    <source>
        <dbReference type="Proteomes" id="UP000505355"/>
    </source>
</evidence>
<evidence type="ECO:0000256" key="3">
    <source>
        <dbReference type="ARBA" id="ARBA00022679"/>
    </source>
</evidence>
<dbReference type="InterPro" id="IPR029063">
    <property type="entry name" value="SAM-dependent_MTases_sf"/>
</dbReference>
<dbReference type="PANTHER" id="PTHR44942">
    <property type="entry name" value="METHYLTRANSF_11 DOMAIN-CONTAINING PROTEIN"/>
    <property type="match status" value="1"/>
</dbReference>
<evidence type="ECO:0000313" key="5">
    <source>
        <dbReference type="EMBL" id="QKJ28969.1"/>
    </source>
</evidence>
<protein>
    <submittedName>
        <fullName evidence="5">Class I SAM-dependent methyltransferase</fullName>
    </submittedName>
</protein>
<dbReference type="AlphaFoldDB" id="A0A7D4QQ99"/>
<keyword evidence="2 5" id="KW-0489">Methyltransferase</keyword>
<organism evidence="5 6">
    <name type="scientific">Mucilaginibacter mali</name>
    <dbReference type="NCBI Taxonomy" id="2740462"/>
    <lineage>
        <taxon>Bacteria</taxon>
        <taxon>Pseudomonadati</taxon>
        <taxon>Bacteroidota</taxon>
        <taxon>Sphingobacteriia</taxon>
        <taxon>Sphingobacteriales</taxon>
        <taxon>Sphingobacteriaceae</taxon>
        <taxon>Mucilaginibacter</taxon>
    </lineage>
</organism>
<keyword evidence="3 5" id="KW-0808">Transferase</keyword>
<evidence type="ECO:0000256" key="1">
    <source>
        <dbReference type="ARBA" id="ARBA00008361"/>
    </source>
</evidence>
<dbReference type="KEGG" id="mmab:HQ865_04110"/>
<dbReference type="CDD" id="cd02440">
    <property type="entry name" value="AdoMet_MTases"/>
    <property type="match status" value="1"/>
</dbReference>
<comment type="similarity">
    <text evidence="1">Belongs to the methyltransferase superfamily.</text>
</comment>
<feature type="domain" description="Methyltransferase type 11" evidence="4">
    <location>
        <begin position="44"/>
        <end position="135"/>
    </location>
</feature>
<reference evidence="5 6" key="1">
    <citation type="submission" date="2020-05" db="EMBL/GenBank/DDBJ databases">
        <title>Mucilaginibacter mali sp. nov.</title>
        <authorList>
            <person name="Kim H.S."/>
            <person name="Lee K.C."/>
            <person name="Suh M.K."/>
            <person name="Kim J.-S."/>
            <person name="Han K.-I."/>
            <person name="Eom M.K."/>
            <person name="Shin Y.K."/>
            <person name="Lee J.-S."/>
        </authorList>
    </citation>
    <scope>NUCLEOTIDE SEQUENCE [LARGE SCALE GENOMIC DNA]</scope>
    <source>
        <strain evidence="5 6">G2-14</strain>
    </source>
</reference>
<dbReference type="RefSeq" id="WP_173413667.1">
    <property type="nucleotide sequence ID" value="NZ_CP054139.1"/>
</dbReference>
<name>A0A7D4QQ99_9SPHI</name>
<dbReference type="InterPro" id="IPR013216">
    <property type="entry name" value="Methyltransf_11"/>
</dbReference>
<gene>
    <name evidence="5" type="ORF">HQ865_04110</name>
</gene>
<proteinExistence type="inferred from homology"/>
<dbReference type="PANTHER" id="PTHR44942:SF4">
    <property type="entry name" value="METHYLTRANSFERASE TYPE 11 DOMAIN-CONTAINING PROTEIN"/>
    <property type="match status" value="1"/>
</dbReference>
<dbReference type="Gene3D" id="3.40.50.150">
    <property type="entry name" value="Vaccinia Virus protein VP39"/>
    <property type="match status" value="1"/>
</dbReference>
<dbReference type="GO" id="GO:0032259">
    <property type="term" value="P:methylation"/>
    <property type="evidence" value="ECO:0007669"/>
    <property type="project" value="UniProtKB-KW"/>
</dbReference>
<dbReference type="Pfam" id="PF08241">
    <property type="entry name" value="Methyltransf_11"/>
    <property type="match status" value="1"/>
</dbReference>
<keyword evidence="6" id="KW-1185">Reference proteome</keyword>
<sequence>MTGSTQRFTNRVDNYTKYRPGYPNAVLQLLRTSGHLSANAVVADVGSGTGIFTKLLLDEGYTVYAVEPNGAMRQAADDSLGGDKKYHSINGTAEATTLKAHSADMVVCAQAFHWFDAHKTKAEFARVLKPGGNVALIWNNRQVEVDEFSINYELLLQQQASDYKRVNHQNLTEANFNAFFKDGKYQLTRFPNTQVFDMEGLAGRAFSSSYVPSEETPEGALFLKKLQELFDRHQNNGTVNMEYQTEVYLGEV</sequence>
<accession>A0A7D4QQ99</accession>
<dbReference type="InterPro" id="IPR051052">
    <property type="entry name" value="Diverse_substrate_MTase"/>
</dbReference>
<dbReference type="SUPFAM" id="SSF53335">
    <property type="entry name" value="S-adenosyl-L-methionine-dependent methyltransferases"/>
    <property type="match status" value="1"/>
</dbReference>
<dbReference type="GO" id="GO:0008757">
    <property type="term" value="F:S-adenosylmethionine-dependent methyltransferase activity"/>
    <property type="evidence" value="ECO:0007669"/>
    <property type="project" value="InterPro"/>
</dbReference>
<evidence type="ECO:0000256" key="2">
    <source>
        <dbReference type="ARBA" id="ARBA00022603"/>
    </source>
</evidence>
<evidence type="ECO:0000259" key="4">
    <source>
        <dbReference type="Pfam" id="PF08241"/>
    </source>
</evidence>
<dbReference type="EMBL" id="CP054139">
    <property type="protein sequence ID" value="QKJ28969.1"/>
    <property type="molecule type" value="Genomic_DNA"/>
</dbReference>